<organism evidence="2 3">
    <name type="scientific">Cerasicoccus arenae</name>
    <dbReference type="NCBI Taxonomy" id="424488"/>
    <lineage>
        <taxon>Bacteria</taxon>
        <taxon>Pseudomonadati</taxon>
        <taxon>Verrucomicrobiota</taxon>
        <taxon>Opitutia</taxon>
        <taxon>Puniceicoccales</taxon>
        <taxon>Cerasicoccaceae</taxon>
        <taxon>Cerasicoccus</taxon>
    </lineage>
</organism>
<keyword evidence="3" id="KW-1185">Reference proteome</keyword>
<evidence type="ECO:0000313" key="3">
    <source>
        <dbReference type="Proteomes" id="UP000642829"/>
    </source>
</evidence>
<dbReference type="PANTHER" id="PTHR45947">
    <property type="entry name" value="SULFOQUINOVOSYL TRANSFERASE SQD2"/>
    <property type="match status" value="1"/>
</dbReference>
<dbReference type="CDD" id="cd03801">
    <property type="entry name" value="GT4_PimA-like"/>
    <property type="match status" value="1"/>
</dbReference>
<dbReference type="SUPFAM" id="SSF53756">
    <property type="entry name" value="UDP-Glycosyltransferase/glycogen phosphorylase"/>
    <property type="match status" value="1"/>
</dbReference>
<protein>
    <recommendedName>
        <fullName evidence="1">Glycosyl transferase family 1 domain-containing protein</fullName>
    </recommendedName>
</protein>
<sequence length="384" mass="43865">MSVDVVREMCAKLAFITDLDLQPSGGGSYAVSWHAYQQLKAHFDEIEPLVYKPSVPWGEQLWSRLQRKILRQPGRFAYFSPNTLNRNAEQVRQLDANCLDAVFFRSAARWSRCRPQRPYFVYLDVVFHTFFHNGLSINDFNQKDLRRIWAEEAQFLEGAETVFFESQWGLDRAREAYQLSGEHYVALGRGGVLPPPPSDVWDGHSLNLVTIAMNFEQKGGDILLNAFEQLVTQYPELHWTIVGGPPPNDRWRAFPQIEYVGKLSPDVPEELARFESIYANAFLIIHPTREDTNPLVLTEAATFGCPAISVRKFGIPELVMDGETGLLLDPPITPKDLVQKISYLIEQPEIYRAMRQQARDTAMQKSTWKVIGAQMADRIKMCLA</sequence>
<dbReference type="GO" id="GO:0016757">
    <property type="term" value="F:glycosyltransferase activity"/>
    <property type="evidence" value="ECO:0007669"/>
    <property type="project" value="InterPro"/>
</dbReference>
<reference evidence="2" key="2">
    <citation type="submission" date="2020-09" db="EMBL/GenBank/DDBJ databases">
        <authorList>
            <person name="Sun Q."/>
            <person name="Kim S."/>
        </authorList>
    </citation>
    <scope>NUCLEOTIDE SEQUENCE</scope>
    <source>
        <strain evidence="2">KCTC 12870</strain>
    </source>
</reference>
<dbReference type="PANTHER" id="PTHR45947:SF3">
    <property type="entry name" value="SULFOQUINOVOSYL TRANSFERASE SQD2"/>
    <property type="match status" value="1"/>
</dbReference>
<dbReference type="InterPro" id="IPR001296">
    <property type="entry name" value="Glyco_trans_1"/>
</dbReference>
<dbReference type="EMBL" id="BMXG01000002">
    <property type="protein sequence ID" value="GHB92016.1"/>
    <property type="molecule type" value="Genomic_DNA"/>
</dbReference>
<comment type="caution">
    <text evidence="2">The sequence shown here is derived from an EMBL/GenBank/DDBJ whole genome shotgun (WGS) entry which is preliminary data.</text>
</comment>
<dbReference type="InterPro" id="IPR050194">
    <property type="entry name" value="Glycosyltransferase_grp1"/>
</dbReference>
<dbReference type="AlphaFoldDB" id="A0A8J3GBM1"/>
<name>A0A8J3GBM1_9BACT</name>
<proteinExistence type="predicted"/>
<feature type="domain" description="Glycosyl transferase family 1" evidence="1">
    <location>
        <begin position="215"/>
        <end position="360"/>
    </location>
</feature>
<evidence type="ECO:0000313" key="2">
    <source>
        <dbReference type="EMBL" id="GHB92016.1"/>
    </source>
</evidence>
<dbReference type="Pfam" id="PF00534">
    <property type="entry name" value="Glycos_transf_1"/>
    <property type="match status" value="1"/>
</dbReference>
<accession>A0A8J3GBM1</accession>
<gene>
    <name evidence="2" type="ORF">GCM10007047_03740</name>
</gene>
<dbReference type="RefSeq" id="WP_189511292.1">
    <property type="nucleotide sequence ID" value="NZ_BMXG01000002.1"/>
</dbReference>
<reference evidence="2" key="1">
    <citation type="journal article" date="2014" name="Int. J. Syst. Evol. Microbiol.">
        <title>Complete genome sequence of Corynebacterium casei LMG S-19264T (=DSM 44701T), isolated from a smear-ripened cheese.</title>
        <authorList>
            <consortium name="US DOE Joint Genome Institute (JGI-PGF)"/>
            <person name="Walter F."/>
            <person name="Albersmeier A."/>
            <person name="Kalinowski J."/>
            <person name="Ruckert C."/>
        </authorList>
    </citation>
    <scope>NUCLEOTIDE SEQUENCE</scope>
    <source>
        <strain evidence="2">KCTC 12870</strain>
    </source>
</reference>
<dbReference type="Gene3D" id="3.40.50.2000">
    <property type="entry name" value="Glycogen Phosphorylase B"/>
    <property type="match status" value="1"/>
</dbReference>
<evidence type="ECO:0000259" key="1">
    <source>
        <dbReference type="Pfam" id="PF00534"/>
    </source>
</evidence>
<dbReference type="Proteomes" id="UP000642829">
    <property type="component" value="Unassembled WGS sequence"/>
</dbReference>